<gene>
    <name evidence="1" type="ORF">PoB_006405200</name>
</gene>
<dbReference type="PROSITE" id="PS51257">
    <property type="entry name" value="PROKAR_LIPOPROTEIN"/>
    <property type="match status" value="1"/>
</dbReference>
<reference evidence="1 2" key="1">
    <citation type="journal article" date="2021" name="Elife">
        <title>Chloroplast acquisition without the gene transfer in kleptoplastic sea slugs, Plakobranchus ocellatus.</title>
        <authorList>
            <person name="Maeda T."/>
            <person name="Takahashi S."/>
            <person name="Yoshida T."/>
            <person name="Shimamura S."/>
            <person name="Takaki Y."/>
            <person name="Nagai Y."/>
            <person name="Toyoda A."/>
            <person name="Suzuki Y."/>
            <person name="Arimoto A."/>
            <person name="Ishii H."/>
            <person name="Satoh N."/>
            <person name="Nishiyama T."/>
            <person name="Hasebe M."/>
            <person name="Maruyama T."/>
            <person name="Minagawa J."/>
            <person name="Obokata J."/>
            <person name="Shigenobu S."/>
        </authorList>
    </citation>
    <scope>NUCLEOTIDE SEQUENCE [LARGE SCALE GENOMIC DNA]</scope>
</reference>
<protein>
    <submittedName>
        <fullName evidence="1">Uncharacterized protein</fullName>
    </submittedName>
</protein>
<accession>A0AAV4D031</accession>
<keyword evidence="2" id="KW-1185">Reference proteome</keyword>
<dbReference type="AlphaFoldDB" id="A0AAV4D031"/>
<organism evidence="1 2">
    <name type="scientific">Plakobranchus ocellatus</name>
    <dbReference type="NCBI Taxonomy" id="259542"/>
    <lineage>
        <taxon>Eukaryota</taxon>
        <taxon>Metazoa</taxon>
        <taxon>Spiralia</taxon>
        <taxon>Lophotrochozoa</taxon>
        <taxon>Mollusca</taxon>
        <taxon>Gastropoda</taxon>
        <taxon>Heterobranchia</taxon>
        <taxon>Euthyneura</taxon>
        <taxon>Panpulmonata</taxon>
        <taxon>Sacoglossa</taxon>
        <taxon>Placobranchoidea</taxon>
        <taxon>Plakobranchidae</taxon>
        <taxon>Plakobranchus</taxon>
    </lineage>
</organism>
<evidence type="ECO:0000313" key="2">
    <source>
        <dbReference type="Proteomes" id="UP000735302"/>
    </source>
</evidence>
<comment type="caution">
    <text evidence="1">The sequence shown here is derived from an EMBL/GenBank/DDBJ whole genome shotgun (WGS) entry which is preliminary data.</text>
</comment>
<evidence type="ECO:0000313" key="1">
    <source>
        <dbReference type="EMBL" id="GFO37547.1"/>
    </source>
</evidence>
<dbReference type="EMBL" id="BLXT01007261">
    <property type="protein sequence ID" value="GFO37547.1"/>
    <property type="molecule type" value="Genomic_DNA"/>
</dbReference>
<dbReference type="Proteomes" id="UP000735302">
    <property type="component" value="Unassembled WGS sequence"/>
</dbReference>
<proteinExistence type="predicted"/>
<dbReference type="SUPFAM" id="SSF63829">
    <property type="entry name" value="Calcium-dependent phosphotriesterase"/>
    <property type="match status" value="1"/>
</dbReference>
<sequence>MVDMLQRTLQTSRAYIAVAAVNNHTLAVGCVYAAAGIDLIDLGGQVLRQICSSVWPNRMDITEDGGLLCSTIDNKIARVKVDTGTIVFNKSGLSSL</sequence>
<name>A0AAV4D031_9GAST</name>